<keyword evidence="2" id="KW-0378">Hydrolase</keyword>
<evidence type="ECO:0000256" key="2">
    <source>
        <dbReference type="ARBA" id="ARBA00022801"/>
    </source>
</evidence>
<accession>A0A1J5Q8Z8</accession>
<dbReference type="AlphaFoldDB" id="A0A1J5Q8Z8"/>
<protein>
    <submittedName>
        <fullName evidence="3">Maf-like protein YhdE</fullName>
    </submittedName>
</protein>
<name>A0A1J5Q8Z8_9ZZZZ</name>
<dbReference type="PANTHER" id="PTHR43213:SF5">
    <property type="entry name" value="BIFUNCTIONAL DTTP_UTP PYROPHOSPHATASE_METHYLTRANSFERASE PROTEIN-RELATED"/>
    <property type="match status" value="1"/>
</dbReference>
<dbReference type="InterPro" id="IPR003697">
    <property type="entry name" value="Maf-like"/>
</dbReference>
<dbReference type="PANTHER" id="PTHR43213">
    <property type="entry name" value="BIFUNCTIONAL DTTP/UTP PYROPHOSPHATASE/METHYLTRANSFERASE PROTEIN-RELATED"/>
    <property type="match status" value="1"/>
</dbReference>
<gene>
    <name evidence="3" type="primary">yhdE_10</name>
    <name evidence="3" type="ORF">GALL_384310</name>
</gene>
<dbReference type="EMBL" id="MLJW01001153">
    <property type="protein sequence ID" value="OIQ79832.1"/>
    <property type="molecule type" value="Genomic_DNA"/>
</dbReference>
<dbReference type="SUPFAM" id="SSF52972">
    <property type="entry name" value="ITPase-like"/>
    <property type="match status" value="1"/>
</dbReference>
<dbReference type="Gene3D" id="3.90.950.10">
    <property type="match status" value="1"/>
</dbReference>
<comment type="caution">
    <text evidence="3">The sequence shown here is derived from an EMBL/GenBank/DDBJ whole genome shotgun (WGS) entry which is preliminary data.</text>
</comment>
<organism evidence="3">
    <name type="scientific">mine drainage metagenome</name>
    <dbReference type="NCBI Taxonomy" id="410659"/>
    <lineage>
        <taxon>unclassified sequences</taxon>
        <taxon>metagenomes</taxon>
        <taxon>ecological metagenomes</taxon>
    </lineage>
</organism>
<evidence type="ECO:0000313" key="3">
    <source>
        <dbReference type="EMBL" id="OIQ79832.1"/>
    </source>
</evidence>
<dbReference type="Pfam" id="PF02545">
    <property type="entry name" value="Maf"/>
    <property type="match status" value="1"/>
</dbReference>
<dbReference type="InterPro" id="IPR029001">
    <property type="entry name" value="ITPase-like_fam"/>
</dbReference>
<dbReference type="GO" id="GO:0047429">
    <property type="term" value="F:nucleoside triphosphate diphosphatase activity"/>
    <property type="evidence" value="ECO:0007669"/>
    <property type="project" value="InterPro"/>
</dbReference>
<comment type="cofactor">
    <cofactor evidence="1">
        <name>a divalent metal cation</name>
        <dbReference type="ChEBI" id="CHEBI:60240"/>
    </cofactor>
</comment>
<evidence type="ECO:0000256" key="1">
    <source>
        <dbReference type="ARBA" id="ARBA00001968"/>
    </source>
</evidence>
<proteinExistence type="predicted"/>
<reference evidence="3" key="1">
    <citation type="submission" date="2016-10" db="EMBL/GenBank/DDBJ databases">
        <title>Sequence of Gallionella enrichment culture.</title>
        <authorList>
            <person name="Poehlein A."/>
            <person name="Muehling M."/>
            <person name="Daniel R."/>
        </authorList>
    </citation>
    <scope>NUCLEOTIDE SEQUENCE</scope>
</reference>
<sequence>MAPLDEAVLAGYVASGEPRGKAGGYAVQGRAAAFIEHISGSYSGIMGLPLFETAALLRDAGAL</sequence>